<dbReference type="KEGG" id="rhg:EXZ61_16415"/>
<dbReference type="EMBL" id="CP036282">
    <property type="protein sequence ID" value="QDL55628.1"/>
    <property type="molecule type" value="Genomic_DNA"/>
</dbReference>
<gene>
    <name evidence="2" type="ORF">EXZ61_16415</name>
</gene>
<name>A0A515ESM5_9BURK</name>
<dbReference type="InterPro" id="IPR017896">
    <property type="entry name" value="4Fe4S_Fe-S-bd"/>
</dbReference>
<feature type="domain" description="4Fe-4S ferredoxin-type" evidence="1">
    <location>
        <begin position="16"/>
        <end position="47"/>
    </location>
</feature>
<reference evidence="3" key="1">
    <citation type="submission" date="2019-02" db="EMBL/GenBank/DDBJ databases">
        <title>Complete genome sequence of Rhodoferax sp. Gr-4.</title>
        <authorList>
            <person name="Jin L."/>
        </authorList>
    </citation>
    <scope>NUCLEOTIDE SEQUENCE [LARGE SCALE GENOMIC DNA]</scope>
    <source>
        <strain evidence="3">Gr-4</strain>
    </source>
</reference>
<organism evidence="2 3">
    <name type="scientific">Rhodoferax aquaticus</name>
    <dbReference type="NCBI Taxonomy" id="2527691"/>
    <lineage>
        <taxon>Bacteria</taxon>
        <taxon>Pseudomonadati</taxon>
        <taxon>Pseudomonadota</taxon>
        <taxon>Betaproteobacteria</taxon>
        <taxon>Burkholderiales</taxon>
        <taxon>Comamonadaceae</taxon>
        <taxon>Rhodoferax</taxon>
    </lineage>
</organism>
<evidence type="ECO:0000259" key="1">
    <source>
        <dbReference type="PROSITE" id="PS51379"/>
    </source>
</evidence>
<sequence length="123" mass="13174">MKLPQRIIHIQSQAPPKPPVGSTCNGCGVCCLAEPCPVGMLISLKRTGACHALIWSAPDVRYLCGAVYAPEQVVRERMPGRLSTFTPLVAKALRRLALRWIAVGEGCDSDLNAMASSDELSAN</sequence>
<dbReference type="PROSITE" id="PS51379">
    <property type="entry name" value="4FE4S_FER_2"/>
    <property type="match status" value="1"/>
</dbReference>
<protein>
    <recommendedName>
        <fullName evidence="1">4Fe-4S ferredoxin-type domain-containing protein</fullName>
    </recommendedName>
</protein>
<evidence type="ECO:0000313" key="2">
    <source>
        <dbReference type="EMBL" id="QDL55628.1"/>
    </source>
</evidence>
<dbReference type="AlphaFoldDB" id="A0A515ESM5"/>
<evidence type="ECO:0000313" key="3">
    <source>
        <dbReference type="Proteomes" id="UP000317365"/>
    </source>
</evidence>
<keyword evidence="3" id="KW-1185">Reference proteome</keyword>
<dbReference type="Proteomes" id="UP000317365">
    <property type="component" value="Chromosome"/>
</dbReference>
<accession>A0A515ESM5</accession>
<reference evidence="3" key="2">
    <citation type="journal article" date="2020" name="Int. J. Syst. Evol. Microbiol.">
        <title>Genomic insights into a novel species Rhodoferax aquaticus sp. nov., isolated from freshwater.</title>
        <authorList>
            <person name="Li T."/>
            <person name="Zhuo Y."/>
            <person name="Jin C.Z."/>
            <person name="Wu X."/>
            <person name="Ko S.R."/>
            <person name="Jin F.J."/>
            <person name="Ahn C.Y."/>
            <person name="Oh H.M."/>
            <person name="Lee H.G."/>
            <person name="Jin L."/>
        </authorList>
    </citation>
    <scope>NUCLEOTIDE SEQUENCE [LARGE SCALE GENOMIC DNA]</scope>
    <source>
        <strain evidence="3">Gr-4</strain>
    </source>
</reference>
<proteinExistence type="predicted"/>